<dbReference type="EMBL" id="VJNB01000012">
    <property type="protein sequence ID" value="TSE18575.1"/>
    <property type="molecule type" value="Genomic_DNA"/>
</dbReference>
<dbReference type="CDD" id="cd04186">
    <property type="entry name" value="GT_2_like_c"/>
    <property type="match status" value="1"/>
</dbReference>
<evidence type="ECO:0000256" key="3">
    <source>
        <dbReference type="ARBA" id="ARBA00022679"/>
    </source>
</evidence>
<dbReference type="Proteomes" id="UP000315736">
    <property type="component" value="Unassembled WGS sequence"/>
</dbReference>
<sequence length="308" mass="34946">MLADVSPKLSQVTVVLVTHNSRHCLPAQQPLLDACPHVIVVDNASEDDTVERARGLWPHAQVLALPRNLGFGAANNRALQRVQTEWALLLNPDCTLEAACLERLLHWSQVWPEAAVLAPQLVDARGRPQVNYRWAPLSWPGRGGPAEGPVCVGFACGAALLLRRSAVPQPLFDERFFLYYEDDDLCLRLFQRRLPIIVVPDCRAQHRSRGSVRTRWPWRAEMRRGYHHVQSKLTFTAKHRGLAAARRGRRRLLLATVLSLPLRLLLLHPKGMARAWGRLRGLWQWQPHDDLLHPNRSAHLVRGRADPQ</sequence>
<keyword evidence="6" id="KW-1185">Reference proteome</keyword>
<dbReference type="EC" id="2.4.1.289" evidence="5"/>
<dbReference type="SUPFAM" id="SSF53448">
    <property type="entry name" value="Nucleotide-diphospho-sugar transferases"/>
    <property type="match status" value="1"/>
</dbReference>
<dbReference type="AlphaFoldDB" id="A0A554W4S4"/>
<feature type="domain" description="Glycosyltransferase 2-like" evidence="4">
    <location>
        <begin position="37"/>
        <end position="165"/>
    </location>
</feature>
<evidence type="ECO:0000313" key="6">
    <source>
        <dbReference type="Proteomes" id="UP000315736"/>
    </source>
</evidence>
<comment type="caution">
    <text evidence="5">The sequence shown here is derived from an EMBL/GenBank/DDBJ whole genome shotgun (WGS) entry which is preliminary data.</text>
</comment>
<proteinExistence type="inferred from homology"/>
<dbReference type="Gene3D" id="3.90.550.10">
    <property type="entry name" value="Spore Coat Polysaccharide Biosynthesis Protein SpsA, Chain A"/>
    <property type="match status" value="1"/>
</dbReference>
<dbReference type="PANTHER" id="PTHR43179">
    <property type="entry name" value="RHAMNOSYLTRANSFERASE WBBL"/>
    <property type="match status" value="1"/>
</dbReference>
<organism evidence="5 6">
    <name type="scientific">Tepidimonas alkaliphilus</name>
    <dbReference type="NCBI Taxonomy" id="2588942"/>
    <lineage>
        <taxon>Bacteria</taxon>
        <taxon>Pseudomonadati</taxon>
        <taxon>Pseudomonadota</taxon>
        <taxon>Betaproteobacteria</taxon>
        <taxon>Burkholderiales</taxon>
        <taxon>Tepidimonas</taxon>
    </lineage>
</organism>
<dbReference type="PANTHER" id="PTHR43179:SF12">
    <property type="entry name" value="GALACTOFURANOSYLTRANSFERASE GLFT2"/>
    <property type="match status" value="1"/>
</dbReference>
<accession>A0A554W4S4</accession>
<dbReference type="Pfam" id="PF00535">
    <property type="entry name" value="Glycos_transf_2"/>
    <property type="match status" value="1"/>
</dbReference>
<dbReference type="OrthoDB" id="9771846at2"/>
<evidence type="ECO:0000313" key="5">
    <source>
        <dbReference type="EMBL" id="TSE18575.1"/>
    </source>
</evidence>
<keyword evidence="3 5" id="KW-0808">Transferase</keyword>
<comment type="similarity">
    <text evidence="1">Belongs to the glycosyltransferase 2 family.</text>
</comment>
<dbReference type="InterPro" id="IPR029044">
    <property type="entry name" value="Nucleotide-diphossugar_trans"/>
</dbReference>
<dbReference type="GO" id="GO:0102096">
    <property type="term" value="F:decaprenyl-N-acetyl-alpha-D-glucosaminyl-pyrophosphate:dTDP-alpha-L-rhamnose rhamnosyltransferase activity"/>
    <property type="evidence" value="ECO:0007669"/>
    <property type="project" value="UniProtKB-EC"/>
</dbReference>
<evidence type="ECO:0000256" key="2">
    <source>
        <dbReference type="ARBA" id="ARBA00022676"/>
    </source>
</evidence>
<dbReference type="InterPro" id="IPR001173">
    <property type="entry name" value="Glyco_trans_2-like"/>
</dbReference>
<reference evidence="5 6" key="1">
    <citation type="submission" date="2019-07" db="EMBL/GenBank/DDBJ databases">
        <title>Tepidimonas alkaliphilus YIM 72238 draft genome.</title>
        <authorList>
            <person name="Da Costa M.S."/>
            <person name="Froufe H.J.C."/>
            <person name="Egas C."/>
            <person name="Albuquerque L."/>
        </authorList>
    </citation>
    <scope>NUCLEOTIDE SEQUENCE [LARGE SCALE GENOMIC DNA]</scope>
    <source>
        <strain evidence="5 6">YIM 72238</strain>
    </source>
</reference>
<evidence type="ECO:0000256" key="1">
    <source>
        <dbReference type="ARBA" id="ARBA00006739"/>
    </source>
</evidence>
<gene>
    <name evidence="5" type="primary">wbbL_2</name>
    <name evidence="5" type="ORF">Talka_02072</name>
</gene>
<name>A0A554W4S4_9BURK</name>
<protein>
    <submittedName>
        <fullName evidence="5">N-acetylglucosaminyl-diphospho-decaprenol L-rhamnosyltransferase</fullName>
        <ecNumber evidence="5">2.4.1.289</ecNumber>
    </submittedName>
</protein>
<dbReference type="RefSeq" id="WP_143891266.1">
    <property type="nucleotide sequence ID" value="NZ_VJNB01000012.1"/>
</dbReference>
<keyword evidence="2 5" id="KW-0328">Glycosyltransferase</keyword>
<evidence type="ECO:0000259" key="4">
    <source>
        <dbReference type="Pfam" id="PF00535"/>
    </source>
</evidence>